<protein>
    <submittedName>
        <fullName evidence="2">Aste57867_16890 protein</fullName>
    </submittedName>
</protein>
<gene>
    <name evidence="2" type="primary">Aste57867_16890</name>
    <name evidence="1" type="ORF">As57867_016832</name>
    <name evidence="2" type="ORF">ASTE57867_16890</name>
</gene>
<dbReference type="EMBL" id="CAADRA010006019">
    <property type="protein sequence ID" value="VFT93653.1"/>
    <property type="molecule type" value="Genomic_DNA"/>
</dbReference>
<accession>A0A485L8D4</accession>
<organism evidence="2 3">
    <name type="scientific">Aphanomyces stellatus</name>
    <dbReference type="NCBI Taxonomy" id="120398"/>
    <lineage>
        <taxon>Eukaryota</taxon>
        <taxon>Sar</taxon>
        <taxon>Stramenopiles</taxon>
        <taxon>Oomycota</taxon>
        <taxon>Saprolegniomycetes</taxon>
        <taxon>Saprolegniales</taxon>
        <taxon>Verrucalvaceae</taxon>
        <taxon>Aphanomyces</taxon>
    </lineage>
</organism>
<name>A0A485L8D4_9STRA</name>
<reference evidence="2 3" key="1">
    <citation type="submission" date="2019-03" db="EMBL/GenBank/DDBJ databases">
        <authorList>
            <person name="Gaulin E."/>
            <person name="Dumas B."/>
        </authorList>
    </citation>
    <scope>NUCLEOTIDE SEQUENCE [LARGE SCALE GENOMIC DNA]</scope>
    <source>
        <strain evidence="2">CBS 568.67</strain>
    </source>
</reference>
<sequence>MASMSTEGELLGRYERRLSEKYRFGLHAIIDHMSCLLSVFQHAQTELGGLESLAQKKLPQMLPFLNAVHGKINLVAQATPLFLGYDHLKAYIKVLQDEKHNFDPRPQPWNALRLYDNDYQDQFASKVHVFTTLYQELDTRLPEFDAEVERFAPLLKLMSQKREDLITLLREGHTANNLPVNMKKHKADVKLAYQRSLLKYKHALQASPIKLEKQIQHEIRHFTQHMNSMLQPHWLVCHTLKRANAEIATDKDLTDRARQQIDTFVDQVLRLNDDMGEFCSVAMAKETFLNHVTSFEKAATNDWFVVCTSSLKLNFKDLLDQPLFGAYCDDLQSRMKELHTLRNSNKFQAAVALCEATRVNVTLCYHQMQQAQNFHPKVESKQEALASLKDQIQKLVVADGLVV</sequence>
<evidence type="ECO:0000313" key="1">
    <source>
        <dbReference type="EMBL" id="KAF0691984.1"/>
    </source>
</evidence>
<evidence type="ECO:0000313" key="3">
    <source>
        <dbReference type="Proteomes" id="UP000332933"/>
    </source>
</evidence>
<dbReference type="EMBL" id="VJMH01005998">
    <property type="protein sequence ID" value="KAF0691984.1"/>
    <property type="molecule type" value="Genomic_DNA"/>
</dbReference>
<evidence type="ECO:0000313" key="2">
    <source>
        <dbReference type="EMBL" id="VFT93653.1"/>
    </source>
</evidence>
<keyword evidence="3" id="KW-1185">Reference proteome</keyword>
<proteinExistence type="predicted"/>
<dbReference type="AlphaFoldDB" id="A0A485L8D4"/>
<dbReference type="Proteomes" id="UP000332933">
    <property type="component" value="Unassembled WGS sequence"/>
</dbReference>
<dbReference type="OrthoDB" id="73411at2759"/>
<reference evidence="1" key="2">
    <citation type="submission" date="2019-06" db="EMBL/GenBank/DDBJ databases">
        <title>Genomics analysis of Aphanomyces spp. identifies a new class of oomycete effector associated with host adaptation.</title>
        <authorList>
            <person name="Gaulin E."/>
        </authorList>
    </citation>
    <scope>NUCLEOTIDE SEQUENCE</scope>
    <source>
        <strain evidence="1">CBS 578.67</strain>
    </source>
</reference>